<keyword evidence="2" id="KW-1185">Reference proteome</keyword>
<dbReference type="AlphaFoldDB" id="Q7SFS7"/>
<evidence type="ECO:0000313" key="2">
    <source>
        <dbReference type="Proteomes" id="UP000001805"/>
    </source>
</evidence>
<proteinExistence type="predicted"/>
<dbReference type="PaxDb" id="5141-EFNCRP00000008711"/>
<dbReference type="Proteomes" id="UP000001805">
    <property type="component" value="Chromosome 1, Linkage Group I"/>
</dbReference>
<gene>
    <name evidence="1" type="ORF">NCU09072</name>
</gene>
<name>Q7SFS7_NEUCR</name>
<organism evidence="1 2">
    <name type="scientific">Neurospora crassa (strain ATCC 24698 / 74-OR23-1A / CBS 708.71 / DSM 1257 / FGSC 987)</name>
    <dbReference type="NCBI Taxonomy" id="367110"/>
    <lineage>
        <taxon>Eukaryota</taxon>
        <taxon>Fungi</taxon>
        <taxon>Dikarya</taxon>
        <taxon>Ascomycota</taxon>
        <taxon>Pezizomycotina</taxon>
        <taxon>Sordariomycetes</taxon>
        <taxon>Sordariomycetidae</taxon>
        <taxon>Sordariales</taxon>
        <taxon>Sordariaceae</taxon>
        <taxon>Neurospora</taxon>
    </lineage>
</organism>
<dbReference type="VEuPathDB" id="FungiDB:NCU09072"/>
<sequence length="329" mass="32458">MERHQLRPQILTYTSLALLGMLGRTNAWWGAGAPECAQSCLSSAWSAASTTSWPAPTDWCASGDSSSDIQSRKDAASSCLVSACSATPTVHSSYSSLSSSLCAQYSSCSSAGSTGVYTVSLPAFTGAWDGGHDGGGPIGGWWQGGGHGGGGGPTGTGTGQWGPHHGWAGTATWTGGVYTVTGCEWDGSPWAGGPWGWGHRHGGGDGDYGNGQANGPWGIWGAGWTLTSTGTETVTAVQTITRDATGGDGSVTKVMELTTSTGLATVGYAVNEESKEEATTVLGVVQAAASTTGSGGSSGAASVGGAGAGMGVKVGAAVLGGVVVVVGLL</sequence>
<dbReference type="KEGG" id="ncr:NCU09072"/>
<evidence type="ECO:0000313" key="1">
    <source>
        <dbReference type="EMBL" id="EAA35653.1"/>
    </source>
</evidence>
<dbReference type="EMBL" id="CM002236">
    <property type="protein sequence ID" value="EAA35653.1"/>
    <property type="molecule type" value="Genomic_DNA"/>
</dbReference>
<dbReference type="OrthoDB" id="4589751at2759"/>
<protein>
    <submittedName>
        <fullName evidence="1">Uncharacterized protein</fullName>
    </submittedName>
</protein>
<dbReference type="InParanoid" id="Q7SFS7"/>
<accession>Q7SFS7</accession>
<dbReference type="HOGENOM" id="CLU_082457_0_0_1"/>
<dbReference type="RefSeq" id="XP_964889.1">
    <property type="nucleotide sequence ID" value="XM_959796.2"/>
</dbReference>
<dbReference type="OMA" id="GAPECAQ"/>
<reference evidence="1 2" key="1">
    <citation type="journal article" date="2003" name="Nature">
        <title>The genome sequence of the filamentous fungus Neurospora crassa.</title>
        <authorList>
            <person name="Galagan J.E."/>
            <person name="Calvo S.E."/>
            <person name="Borkovich K.A."/>
            <person name="Selker E.U."/>
            <person name="Read N.D."/>
            <person name="Jaffe D."/>
            <person name="FitzHugh W."/>
            <person name="Ma L.J."/>
            <person name="Smirnov S."/>
            <person name="Purcell S."/>
            <person name="Rehman B."/>
            <person name="Elkins T."/>
            <person name="Engels R."/>
            <person name="Wang S."/>
            <person name="Nielsen C.B."/>
            <person name="Butler J."/>
            <person name="Endrizzi M."/>
            <person name="Qui D."/>
            <person name="Ianakiev P."/>
            <person name="Bell-Pedersen D."/>
            <person name="Nelson M.A."/>
            <person name="Werner-Washburne M."/>
            <person name="Selitrennikoff C.P."/>
            <person name="Kinsey J.A."/>
            <person name="Braun E.L."/>
            <person name="Zelter A."/>
            <person name="Schulte U."/>
            <person name="Kothe G.O."/>
            <person name="Jedd G."/>
            <person name="Mewes W."/>
            <person name="Staben C."/>
            <person name="Marcotte E."/>
            <person name="Greenberg D."/>
            <person name="Roy A."/>
            <person name="Foley K."/>
            <person name="Naylor J."/>
            <person name="Stange-Thomann N."/>
            <person name="Barrett R."/>
            <person name="Gnerre S."/>
            <person name="Kamal M."/>
            <person name="Kamvysselis M."/>
            <person name="Mauceli E."/>
            <person name="Bielke C."/>
            <person name="Rudd S."/>
            <person name="Frishman D."/>
            <person name="Krystofova S."/>
            <person name="Rasmussen C."/>
            <person name="Metzenberg R.L."/>
            <person name="Perkins D.D."/>
            <person name="Kroken S."/>
            <person name="Cogoni C."/>
            <person name="Macino G."/>
            <person name="Catcheside D."/>
            <person name="Li W."/>
            <person name="Pratt R.J."/>
            <person name="Osmani S.A."/>
            <person name="DeSouza C.P."/>
            <person name="Glass L."/>
            <person name="Orbach M.J."/>
            <person name="Berglund J.A."/>
            <person name="Voelker R."/>
            <person name="Yarden O."/>
            <person name="Plamann M."/>
            <person name="Seiler S."/>
            <person name="Dunlap J."/>
            <person name="Radford A."/>
            <person name="Aramayo R."/>
            <person name="Natvig D.O."/>
            <person name="Alex L.A."/>
            <person name="Mannhaupt G."/>
            <person name="Ebbole D.J."/>
            <person name="Freitag M."/>
            <person name="Paulsen I."/>
            <person name="Sachs M.S."/>
            <person name="Lander E.S."/>
            <person name="Nusbaum C."/>
            <person name="Birren B."/>
        </authorList>
    </citation>
    <scope>NUCLEOTIDE SEQUENCE [LARGE SCALE GENOMIC DNA]</scope>
    <source>
        <strain evidence="2">ATCC 24698 / 74-OR23-1A / CBS 708.71 / DSM 1257 / FGSC 987</strain>
    </source>
</reference>
<dbReference type="GeneID" id="3881065"/>